<feature type="domain" description="HNH nuclease" evidence="3">
    <location>
        <begin position="342"/>
        <end position="394"/>
    </location>
</feature>
<keyword evidence="4" id="KW-0540">Nuclease</keyword>
<proteinExistence type="inferred from homology"/>
<feature type="compositionally biased region" description="Basic residues" evidence="2">
    <location>
        <begin position="424"/>
        <end position="434"/>
    </location>
</feature>
<dbReference type="Pfam" id="PF01844">
    <property type="entry name" value="HNH"/>
    <property type="match status" value="1"/>
</dbReference>
<sequence>MVVCLCQPVGVVEELEQVRGVLAECGEAPLWSCSDPEVVDGLTQAWACVQQALAIMAHLIREAETRGIPQKEAASSTPVWLRQRLRTSMWEGKRLAKLAAAFDHSPALDAAVTKGEISAEQACVIAESITDLPADAGIDTRTQAESLLINYAADFAPGTLGKLGARILAHVDPEAADRHDEEALRKQDERAHRGRGFTLSPRGDGRVRLSGWLDTTAAAIVNAALDPLCHPGRDATVEAGLARTPEQRRADALVDVCTRVMRGGELPASGGEAAQVVVTIPIDTLRTEPGEASPVAVLDTGAPVSAAEARLLACDAQIIPSVLGTEGQVLDVGRARRLFTASIRRALVLRDRGCTFPSCDRPANWSDGHHVKPWADGGPTALSNACLLCRHHHRVIHRTDWQVRIASDGHPEFIPPADVDPQRRPLRNTFHRRE</sequence>
<dbReference type="InterPro" id="IPR003870">
    <property type="entry name" value="DUF222"/>
</dbReference>
<keyword evidence="5" id="KW-1185">Reference proteome</keyword>
<evidence type="ECO:0000259" key="3">
    <source>
        <dbReference type="SMART" id="SM00507"/>
    </source>
</evidence>
<comment type="similarity">
    <text evidence="1">Belongs to the Rv1128c/1148c/1588c/1702c/1945/3466 family.</text>
</comment>
<dbReference type="Pfam" id="PF02720">
    <property type="entry name" value="DUF222"/>
    <property type="match status" value="1"/>
</dbReference>
<dbReference type="EMBL" id="BOML01000059">
    <property type="protein sequence ID" value="GIE06128.1"/>
    <property type="molecule type" value="Genomic_DNA"/>
</dbReference>
<evidence type="ECO:0000313" key="4">
    <source>
        <dbReference type="EMBL" id="GIE06128.1"/>
    </source>
</evidence>
<feature type="region of interest" description="Disordered" evidence="2">
    <location>
        <begin position="178"/>
        <end position="199"/>
    </location>
</feature>
<feature type="compositionally biased region" description="Basic and acidic residues" evidence="2">
    <location>
        <begin position="178"/>
        <end position="191"/>
    </location>
</feature>
<evidence type="ECO:0000256" key="1">
    <source>
        <dbReference type="ARBA" id="ARBA00023450"/>
    </source>
</evidence>
<keyword evidence="4" id="KW-0255">Endonuclease</keyword>
<evidence type="ECO:0000256" key="2">
    <source>
        <dbReference type="SAM" id="MobiDB-lite"/>
    </source>
</evidence>
<protein>
    <submittedName>
        <fullName evidence="4">HNH endonuclease</fullName>
    </submittedName>
</protein>
<evidence type="ECO:0000313" key="5">
    <source>
        <dbReference type="Proteomes" id="UP000637628"/>
    </source>
</evidence>
<dbReference type="InterPro" id="IPR003615">
    <property type="entry name" value="HNH_nuc"/>
</dbReference>
<organism evidence="4 5">
    <name type="scientific">Paractinoplanes durhamensis</name>
    <dbReference type="NCBI Taxonomy" id="113563"/>
    <lineage>
        <taxon>Bacteria</taxon>
        <taxon>Bacillati</taxon>
        <taxon>Actinomycetota</taxon>
        <taxon>Actinomycetes</taxon>
        <taxon>Micromonosporales</taxon>
        <taxon>Micromonosporaceae</taxon>
        <taxon>Paractinoplanes</taxon>
    </lineage>
</organism>
<name>A0ABQ3Z8H8_9ACTN</name>
<reference evidence="4 5" key="1">
    <citation type="submission" date="2021-01" db="EMBL/GenBank/DDBJ databases">
        <title>Whole genome shotgun sequence of Actinoplanes durhamensis NBRC 14914.</title>
        <authorList>
            <person name="Komaki H."/>
            <person name="Tamura T."/>
        </authorList>
    </citation>
    <scope>NUCLEOTIDE SEQUENCE [LARGE SCALE GENOMIC DNA]</scope>
    <source>
        <strain evidence="4 5">NBRC 14914</strain>
    </source>
</reference>
<gene>
    <name evidence="4" type="ORF">Adu01nite_74780</name>
</gene>
<feature type="region of interest" description="Disordered" evidence="2">
    <location>
        <begin position="412"/>
        <end position="434"/>
    </location>
</feature>
<comment type="caution">
    <text evidence="4">The sequence shown here is derived from an EMBL/GenBank/DDBJ whole genome shotgun (WGS) entry which is preliminary data.</text>
</comment>
<dbReference type="SMART" id="SM00507">
    <property type="entry name" value="HNHc"/>
    <property type="match status" value="1"/>
</dbReference>
<dbReference type="CDD" id="cd00085">
    <property type="entry name" value="HNHc"/>
    <property type="match status" value="1"/>
</dbReference>
<dbReference type="Proteomes" id="UP000637628">
    <property type="component" value="Unassembled WGS sequence"/>
</dbReference>
<accession>A0ABQ3Z8H8</accession>
<dbReference type="InterPro" id="IPR002711">
    <property type="entry name" value="HNH"/>
</dbReference>
<keyword evidence="4" id="KW-0378">Hydrolase</keyword>
<dbReference type="GO" id="GO:0004519">
    <property type="term" value="F:endonuclease activity"/>
    <property type="evidence" value="ECO:0007669"/>
    <property type="project" value="UniProtKB-KW"/>
</dbReference>